<dbReference type="SUPFAM" id="SSF56112">
    <property type="entry name" value="Protein kinase-like (PK-like)"/>
    <property type="match status" value="1"/>
</dbReference>
<sequence length="402" mass="43321">MPPALPMLETVEALLSSRFGAPIRVLRAQRFPHYPQVTRCALEAAGAAVPDLPDTVVVRVLRDGPARSGVARLHNERAALEFLESIGSSLAPRFIAGDGERIFVSEDLGTHPSLLDLLLGSDAAAARRGLLAFARGLGLLHAQTAGRAAVYHQRRARLDPADDAPEGFTEPGRVEAAWRRVRDVAAQLGLPPPRGAGADVEAVVHTLTEPGRHVALSSGDPGPANCKIAGDSVRFYDFEAACFHHALADAIVLRYPYPTGGPVWRVPPDITAAIERTYRQELAAAWPNALADAHYNPGMAAACAAWTIVRLERLPRVDAGPDRDHWTLLPAGWSAPIPTRSRRRQLVAIVETCIASARRAGTLQAFAAWCDDMVHALRARWPEASEETPLFPAFDRGSPAPD</sequence>
<dbReference type="AlphaFoldDB" id="A0A6J4JIF1"/>
<evidence type="ECO:0000313" key="1">
    <source>
        <dbReference type="EMBL" id="CAA9280137.1"/>
    </source>
</evidence>
<proteinExistence type="predicted"/>
<protein>
    <recommendedName>
        <fullName evidence="2">Aminoglycoside phosphotransferase domain-containing protein</fullName>
    </recommendedName>
</protein>
<dbReference type="InterPro" id="IPR011009">
    <property type="entry name" value="Kinase-like_dom_sf"/>
</dbReference>
<evidence type="ECO:0008006" key="2">
    <source>
        <dbReference type="Google" id="ProtNLM"/>
    </source>
</evidence>
<accession>A0A6J4JIF1</accession>
<dbReference type="EMBL" id="CADCTC010000204">
    <property type="protein sequence ID" value="CAA9280137.1"/>
    <property type="molecule type" value="Genomic_DNA"/>
</dbReference>
<gene>
    <name evidence="1" type="ORF">AVDCRST_MAG77-4329</name>
</gene>
<organism evidence="1">
    <name type="scientific">uncultured Chloroflexota bacterium</name>
    <dbReference type="NCBI Taxonomy" id="166587"/>
    <lineage>
        <taxon>Bacteria</taxon>
        <taxon>Bacillati</taxon>
        <taxon>Chloroflexota</taxon>
        <taxon>environmental samples</taxon>
    </lineage>
</organism>
<reference evidence="1" key="1">
    <citation type="submission" date="2020-02" db="EMBL/GenBank/DDBJ databases">
        <authorList>
            <person name="Meier V. D."/>
        </authorList>
    </citation>
    <scope>NUCLEOTIDE SEQUENCE</scope>
    <source>
        <strain evidence="1">AVDCRST_MAG77</strain>
    </source>
</reference>
<name>A0A6J4JIF1_9CHLR</name>